<dbReference type="PANTHER" id="PTHR24074">
    <property type="entry name" value="CO-CHAPERONE PROTEIN DJLA"/>
    <property type="match status" value="1"/>
</dbReference>
<dbReference type="OrthoDB" id="10250354at2759"/>
<dbReference type="Proteomes" id="UP000799424">
    <property type="component" value="Unassembled WGS sequence"/>
</dbReference>
<dbReference type="InterPro" id="IPR050817">
    <property type="entry name" value="DjlA_DnaK_co-chaperone"/>
</dbReference>
<protein>
    <submittedName>
        <fullName evidence="2">Heat shock protein DnaJ</fullName>
    </submittedName>
</protein>
<dbReference type="EMBL" id="MU006248">
    <property type="protein sequence ID" value="KAF2818838.1"/>
    <property type="molecule type" value="Genomic_DNA"/>
</dbReference>
<dbReference type="SMART" id="SM00271">
    <property type="entry name" value="DnaJ"/>
    <property type="match status" value="1"/>
</dbReference>
<keyword evidence="3" id="KW-1185">Reference proteome</keyword>
<reference evidence="2" key="1">
    <citation type="journal article" date="2020" name="Stud. Mycol.">
        <title>101 Dothideomycetes genomes: a test case for predicting lifestyles and emergence of pathogens.</title>
        <authorList>
            <person name="Haridas S."/>
            <person name="Albert R."/>
            <person name="Binder M."/>
            <person name="Bloem J."/>
            <person name="Labutti K."/>
            <person name="Salamov A."/>
            <person name="Andreopoulos B."/>
            <person name="Baker S."/>
            <person name="Barry K."/>
            <person name="Bills G."/>
            <person name="Bluhm B."/>
            <person name="Cannon C."/>
            <person name="Castanera R."/>
            <person name="Culley D."/>
            <person name="Daum C."/>
            <person name="Ezra D."/>
            <person name="Gonzalez J."/>
            <person name="Henrissat B."/>
            <person name="Kuo A."/>
            <person name="Liang C."/>
            <person name="Lipzen A."/>
            <person name="Lutzoni F."/>
            <person name="Magnuson J."/>
            <person name="Mondo S."/>
            <person name="Nolan M."/>
            <person name="Ohm R."/>
            <person name="Pangilinan J."/>
            <person name="Park H.-J."/>
            <person name="Ramirez L."/>
            <person name="Alfaro M."/>
            <person name="Sun H."/>
            <person name="Tritt A."/>
            <person name="Yoshinaga Y."/>
            <person name="Zwiers L.-H."/>
            <person name="Turgeon B."/>
            <person name="Goodwin S."/>
            <person name="Spatafora J."/>
            <person name="Crous P."/>
            <person name="Grigoriev I."/>
        </authorList>
    </citation>
    <scope>NUCLEOTIDE SEQUENCE</scope>
    <source>
        <strain evidence="2">CBS 113818</strain>
    </source>
</reference>
<gene>
    <name evidence="2" type="ORF">CC86DRAFT_308213</name>
</gene>
<name>A0A6A6ZD97_9PLEO</name>
<proteinExistence type="predicted"/>
<evidence type="ECO:0000259" key="1">
    <source>
        <dbReference type="PROSITE" id="PS50076"/>
    </source>
</evidence>
<accession>A0A6A6ZD97</accession>
<organism evidence="2 3">
    <name type="scientific">Ophiobolus disseminans</name>
    <dbReference type="NCBI Taxonomy" id="1469910"/>
    <lineage>
        <taxon>Eukaryota</taxon>
        <taxon>Fungi</taxon>
        <taxon>Dikarya</taxon>
        <taxon>Ascomycota</taxon>
        <taxon>Pezizomycotina</taxon>
        <taxon>Dothideomycetes</taxon>
        <taxon>Pleosporomycetidae</taxon>
        <taxon>Pleosporales</taxon>
        <taxon>Pleosporineae</taxon>
        <taxon>Phaeosphaeriaceae</taxon>
        <taxon>Ophiobolus</taxon>
    </lineage>
</organism>
<dbReference type="PRINTS" id="PR00625">
    <property type="entry name" value="JDOMAIN"/>
</dbReference>
<dbReference type="SUPFAM" id="SSF46565">
    <property type="entry name" value="Chaperone J-domain"/>
    <property type="match status" value="1"/>
</dbReference>
<dbReference type="PROSITE" id="PS00636">
    <property type="entry name" value="DNAJ_1"/>
    <property type="match status" value="1"/>
</dbReference>
<dbReference type="InterPro" id="IPR036869">
    <property type="entry name" value="J_dom_sf"/>
</dbReference>
<dbReference type="InterPro" id="IPR001623">
    <property type="entry name" value="DnaJ_domain"/>
</dbReference>
<keyword evidence="2" id="KW-0346">Stress response</keyword>
<evidence type="ECO:0000313" key="3">
    <source>
        <dbReference type="Proteomes" id="UP000799424"/>
    </source>
</evidence>
<dbReference type="PROSITE" id="PS50076">
    <property type="entry name" value="DNAJ_2"/>
    <property type="match status" value="1"/>
</dbReference>
<dbReference type="AlphaFoldDB" id="A0A6A6ZD97"/>
<dbReference type="Gene3D" id="1.10.287.110">
    <property type="entry name" value="DnaJ domain"/>
    <property type="match status" value="1"/>
</dbReference>
<dbReference type="Pfam" id="PF00226">
    <property type="entry name" value="DnaJ"/>
    <property type="match status" value="1"/>
</dbReference>
<feature type="non-terminal residue" evidence="2">
    <location>
        <position position="78"/>
    </location>
</feature>
<feature type="domain" description="J" evidence="1">
    <location>
        <begin position="12"/>
        <end position="78"/>
    </location>
</feature>
<evidence type="ECO:0000313" key="2">
    <source>
        <dbReference type="EMBL" id="KAF2818838.1"/>
    </source>
</evidence>
<dbReference type="InterPro" id="IPR018253">
    <property type="entry name" value="DnaJ_domain_CS"/>
</dbReference>
<sequence length="78" mass="8681">MAQQPTQPTFPDAYQDLGLDASASNSDIKAAYRRLALVHHPDKNLTAAGEATDAAEFRRVNEAYELLQDDQSKARYDQ</sequence>
<dbReference type="CDD" id="cd06257">
    <property type="entry name" value="DnaJ"/>
    <property type="match status" value="1"/>
</dbReference>